<dbReference type="GO" id="GO:0070382">
    <property type="term" value="C:exocytic vesicle"/>
    <property type="evidence" value="ECO:0007669"/>
    <property type="project" value="TreeGrafter"/>
</dbReference>
<dbReference type="InterPro" id="IPR000008">
    <property type="entry name" value="C2_dom"/>
</dbReference>
<feature type="transmembrane region" description="Helical" evidence="3">
    <location>
        <begin position="6"/>
        <end position="28"/>
    </location>
</feature>
<dbReference type="PROSITE" id="PS50004">
    <property type="entry name" value="C2"/>
    <property type="match status" value="1"/>
</dbReference>
<dbReference type="RefSeq" id="XP_031557905.1">
    <property type="nucleotide sequence ID" value="XM_031702045.1"/>
</dbReference>
<reference evidence="6 7" key="1">
    <citation type="submission" date="2025-04" db="UniProtKB">
        <authorList>
            <consortium name="RefSeq"/>
        </authorList>
    </citation>
    <scope>IDENTIFICATION</scope>
    <source>
        <tissue evidence="6 7">Tentacle</tissue>
    </source>
</reference>
<dbReference type="GO" id="GO:0030276">
    <property type="term" value="F:clathrin binding"/>
    <property type="evidence" value="ECO:0007669"/>
    <property type="project" value="TreeGrafter"/>
</dbReference>
<protein>
    <submittedName>
        <fullName evidence="6 7">Synaptotagmin-2-like</fullName>
    </submittedName>
</protein>
<evidence type="ECO:0000256" key="1">
    <source>
        <dbReference type="ARBA" id="ARBA00022737"/>
    </source>
</evidence>
<dbReference type="Proteomes" id="UP000515163">
    <property type="component" value="Unplaced"/>
</dbReference>
<dbReference type="Pfam" id="PF00168">
    <property type="entry name" value="C2"/>
    <property type="match status" value="1"/>
</dbReference>
<dbReference type="GO" id="GO:0017156">
    <property type="term" value="P:calcium-ion regulated exocytosis"/>
    <property type="evidence" value="ECO:0007669"/>
    <property type="project" value="TreeGrafter"/>
</dbReference>
<feature type="compositionally biased region" description="Basic and acidic residues" evidence="2">
    <location>
        <begin position="69"/>
        <end position="81"/>
    </location>
</feature>
<feature type="region of interest" description="Disordered" evidence="2">
    <location>
        <begin position="55"/>
        <end position="91"/>
    </location>
</feature>
<dbReference type="OrthoDB" id="67700at2759"/>
<gene>
    <name evidence="6 7" type="primary">LOC116294453</name>
</gene>
<evidence type="ECO:0000256" key="2">
    <source>
        <dbReference type="SAM" id="MobiDB-lite"/>
    </source>
</evidence>
<evidence type="ECO:0000256" key="3">
    <source>
        <dbReference type="SAM" id="Phobius"/>
    </source>
</evidence>
<dbReference type="InterPro" id="IPR001565">
    <property type="entry name" value="Synaptotagmin"/>
</dbReference>
<dbReference type="GO" id="GO:0000149">
    <property type="term" value="F:SNARE binding"/>
    <property type="evidence" value="ECO:0007669"/>
    <property type="project" value="TreeGrafter"/>
</dbReference>
<keyword evidence="1" id="KW-0677">Repeat</keyword>
<sequence>MHPYLIAVYVGVSVVVIVLVAYVAYRVYNRSSTYSRLATKSNGLTPPRIVLTPSSPGKAAKRLYSPTKTMERNQEREEKLNKQRKRERRKDVMSMWLPKRKDTLPITKTTIVQPMPMEMGQQNGAPRGRLTFSMHYQYKYESNTSAFVVKLLNASDLPSNDSEPLDVFVKTQLVPSRKQLFISKVIRQTLHPLFAETYEFEISYQDLQTQKLLFQIMEFDCLSRHDMLGEVRVNLADLGTHGFNILREVTLCINITKPHGGEDGEF</sequence>
<name>A0A6P8HQT2_ACTTE</name>
<dbReference type="PRINTS" id="PR00399">
    <property type="entry name" value="SYNAPTOTAGMN"/>
</dbReference>
<dbReference type="GO" id="GO:0005509">
    <property type="term" value="F:calcium ion binding"/>
    <property type="evidence" value="ECO:0007669"/>
    <property type="project" value="TreeGrafter"/>
</dbReference>
<dbReference type="SMART" id="SM00239">
    <property type="entry name" value="C2"/>
    <property type="match status" value="1"/>
</dbReference>
<dbReference type="GO" id="GO:0001786">
    <property type="term" value="F:phosphatidylserine binding"/>
    <property type="evidence" value="ECO:0007669"/>
    <property type="project" value="TreeGrafter"/>
</dbReference>
<dbReference type="SUPFAM" id="SSF49562">
    <property type="entry name" value="C2 domain (Calcium/lipid-binding domain, CaLB)"/>
    <property type="match status" value="1"/>
</dbReference>
<evidence type="ECO:0000313" key="6">
    <source>
        <dbReference type="RefSeq" id="XP_031557905.1"/>
    </source>
</evidence>
<dbReference type="GeneID" id="116294453"/>
<keyword evidence="3" id="KW-1133">Transmembrane helix</keyword>
<accession>A0A6P8HQT2</accession>
<keyword evidence="3" id="KW-0472">Membrane</keyword>
<dbReference type="GO" id="GO:0005886">
    <property type="term" value="C:plasma membrane"/>
    <property type="evidence" value="ECO:0007669"/>
    <property type="project" value="TreeGrafter"/>
</dbReference>
<dbReference type="InterPro" id="IPR035892">
    <property type="entry name" value="C2_domain_sf"/>
</dbReference>
<dbReference type="GO" id="GO:0005544">
    <property type="term" value="F:calcium-dependent phospholipid binding"/>
    <property type="evidence" value="ECO:0007669"/>
    <property type="project" value="TreeGrafter"/>
</dbReference>
<feature type="domain" description="C2" evidence="4">
    <location>
        <begin position="126"/>
        <end position="253"/>
    </location>
</feature>
<dbReference type="AlphaFoldDB" id="A0A6P8HQT2"/>
<organism evidence="5 7">
    <name type="scientific">Actinia tenebrosa</name>
    <name type="common">Australian red waratah sea anemone</name>
    <dbReference type="NCBI Taxonomy" id="6105"/>
    <lineage>
        <taxon>Eukaryota</taxon>
        <taxon>Metazoa</taxon>
        <taxon>Cnidaria</taxon>
        <taxon>Anthozoa</taxon>
        <taxon>Hexacorallia</taxon>
        <taxon>Actiniaria</taxon>
        <taxon>Actiniidae</taxon>
        <taxon>Actinia</taxon>
    </lineage>
</organism>
<dbReference type="Gene3D" id="2.60.40.150">
    <property type="entry name" value="C2 domain"/>
    <property type="match status" value="1"/>
</dbReference>
<dbReference type="PANTHER" id="PTHR10024">
    <property type="entry name" value="SYNAPTOTAGMIN"/>
    <property type="match status" value="1"/>
</dbReference>
<keyword evidence="5" id="KW-1185">Reference proteome</keyword>
<evidence type="ECO:0000313" key="7">
    <source>
        <dbReference type="RefSeq" id="XP_031557906.1"/>
    </source>
</evidence>
<evidence type="ECO:0000259" key="4">
    <source>
        <dbReference type="PROSITE" id="PS50004"/>
    </source>
</evidence>
<keyword evidence="3" id="KW-0812">Transmembrane</keyword>
<evidence type="ECO:0000313" key="5">
    <source>
        <dbReference type="Proteomes" id="UP000515163"/>
    </source>
</evidence>
<dbReference type="RefSeq" id="XP_031557906.1">
    <property type="nucleotide sequence ID" value="XM_031702046.1"/>
</dbReference>
<proteinExistence type="predicted"/>
<dbReference type="KEGG" id="aten:116294453"/>